<dbReference type="Gene3D" id="2.130.10.80">
    <property type="entry name" value="Galactose oxidase/kelch, beta-propeller"/>
    <property type="match status" value="3"/>
</dbReference>
<keyword evidence="1" id="KW-0880">Kelch repeat</keyword>
<dbReference type="PANTHER" id="PTHR45632:SF3">
    <property type="entry name" value="KELCH-LIKE PROTEIN 32"/>
    <property type="match status" value="1"/>
</dbReference>
<dbReference type="Proteomes" id="UP000319342">
    <property type="component" value="Chromosome"/>
</dbReference>
<dbReference type="PANTHER" id="PTHR45632">
    <property type="entry name" value="LD33804P"/>
    <property type="match status" value="1"/>
</dbReference>
<reference evidence="4 5" key="1">
    <citation type="submission" date="2019-02" db="EMBL/GenBank/DDBJ databases">
        <title>Deep-cultivation of Planctomycetes and their phenomic and genomic characterization uncovers novel biology.</title>
        <authorList>
            <person name="Wiegand S."/>
            <person name="Jogler M."/>
            <person name="Boedeker C."/>
            <person name="Pinto D."/>
            <person name="Vollmers J."/>
            <person name="Rivas-Marin E."/>
            <person name="Kohn T."/>
            <person name="Peeters S.H."/>
            <person name="Heuer A."/>
            <person name="Rast P."/>
            <person name="Oberbeckmann S."/>
            <person name="Bunk B."/>
            <person name="Jeske O."/>
            <person name="Meyerdierks A."/>
            <person name="Storesund J.E."/>
            <person name="Kallscheuer N."/>
            <person name="Luecker S."/>
            <person name="Lage O.M."/>
            <person name="Pohl T."/>
            <person name="Merkel B.J."/>
            <person name="Hornburger P."/>
            <person name="Mueller R.-W."/>
            <person name="Bruemmer F."/>
            <person name="Labrenz M."/>
            <person name="Spormann A.M."/>
            <person name="Op den Camp H."/>
            <person name="Overmann J."/>
            <person name="Amann R."/>
            <person name="Jetten M.S.M."/>
            <person name="Mascher T."/>
            <person name="Medema M.H."/>
            <person name="Devos D.P."/>
            <person name="Kaster A.-K."/>
            <person name="Ovreas L."/>
            <person name="Rohde M."/>
            <person name="Galperin M.Y."/>
            <person name="Jogler C."/>
        </authorList>
    </citation>
    <scope>NUCLEOTIDE SEQUENCE [LARGE SCALE GENOMIC DNA]</scope>
    <source>
        <strain evidence="4 5">Pla163</strain>
    </source>
</reference>
<dbReference type="RefSeq" id="WP_145186221.1">
    <property type="nucleotide sequence ID" value="NZ_CP036290.1"/>
</dbReference>
<dbReference type="SUPFAM" id="SSF117281">
    <property type="entry name" value="Kelch motif"/>
    <property type="match status" value="1"/>
</dbReference>
<evidence type="ECO:0000256" key="1">
    <source>
        <dbReference type="ARBA" id="ARBA00022441"/>
    </source>
</evidence>
<protein>
    <submittedName>
        <fullName evidence="4">Kelch motif protein</fullName>
    </submittedName>
</protein>
<dbReference type="InterPro" id="IPR015915">
    <property type="entry name" value="Kelch-typ_b-propeller"/>
</dbReference>
<dbReference type="OrthoDB" id="281413at2"/>
<gene>
    <name evidence="4" type="ORF">Pla163_16320</name>
</gene>
<feature type="signal peptide" evidence="3">
    <location>
        <begin position="1"/>
        <end position="20"/>
    </location>
</feature>
<keyword evidence="5" id="KW-1185">Reference proteome</keyword>
<evidence type="ECO:0000256" key="2">
    <source>
        <dbReference type="ARBA" id="ARBA00022737"/>
    </source>
</evidence>
<proteinExistence type="predicted"/>
<sequence precursor="true">MRSTTLALSAIALLSAPAFAQQPCLVQKGGALGKIAKWEISGAPASDFYFLLFGVTETPTPIFGLTLDIPIDLFQFSLDVGAFGFTNASGESSFAATLPTDPAFVGEVFRAQAVLGFPLADVSNLTRLPVSAPRTFRDSFGQPSVAAAIAGGAILEGDKGALTFVGGSGAIATTFDPRLEEFSDAIVPFAAPAFTSTTVLADGRILFAGGLNALDGTPTSDAFVYDPVAQTSLALTMNNARLGHTSTLLNDGRVFIAGGLRTIGIDLTDPASLLDINTLLSLANDIQASTEIFDPTTNTFTPAANLPEKRVLHSATKRGNGNVLLAGGVSVIPFLNLPTVSGTSSDYSPGTNSYSFFPAFLGTARAGHEALTLADGSVVLIGGLTADFGPAIASGNPADIVVSSLASIERYTPGTFGGSFANYANLSVGRFLCSGLLLTNGEVLVAGGFELDLSDPLNPLVGASAVADVILGPGSVVQAGDMSDARTLPVLRQLDTGAVLMVGGLAASAEIFQP</sequence>
<organism evidence="4 5">
    <name type="scientific">Rohdeia mirabilis</name>
    <dbReference type="NCBI Taxonomy" id="2528008"/>
    <lineage>
        <taxon>Bacteria</taxon>
        <taxon>Pseudomonadati</taxon>
        <taxon>Planctomycetota</taxon>
        <taxon>Planctomycetia</taxon>
        <taxon>Planctomycetia incertae sedis</taxon>
        <taxon>Rohdeia</taxon>
    </lineage>
</organism>
<dbReference type="EMBL" id="CP036290">
    <property type="protein sequence ID" value="QDU84521.1"/>
    <property type="molecule type" value="Genomic_DNA"/>
</dbReference>
<evidence type="ECO:0000313" key="4">
    <source>
        <dbReference type="EMBL" id="QDU84521.1"/>
    </source>
</evidence>
<dbReference type="InterPro" id="IPR037293">
    <property type="entry name" value="Gal_Oxidase_central_sf"/>
</dbReference>
<feature type="chain" id="PRO_5022071457" evidence="3">
    <location>
        <begin position="21"/>
        <end position="514"/>
    </location>
</feature>
<dbReference type="AlphaFoldDB" id="A0A518CZ66"/>
<keyword evidence="3" id="KW-0732">Signal</keyword>
<keyword evidence="2" id="KW-0677">Repeat</keyword>
<evidence type="ECO:0000256" key="3">
    <source>
        <dbReference type="SAM" id="SignalP"/>
    </source>
</evidence>
<evidence type="ECO:0000313" key="5">
    <source>
        <dbReference type="Proteomes" id="UP000319342"/>
    </source>
</evidence>
<accession>A0A518CZ66</accession>
<name>A0A518CZ66_9BACT</name>